<protein>
    <submittedName>
        <fullName evidence="2">Uncharacterized protein</fullName>
    </submittedName>
</protein>
<feature type="chain" id="PRO_5009518510" evidence="1">
    <location>
        <begin position="18"/>
        <end position="357"/>
    </location>
</feature>
<reference evidence="2 3" key="1">
    <citation type="journal article" date="2016" name="Nat. Commun.">
        <title>Thousands of microbial genomes shed light on interconnected biogeochemical processes in an aquifer system.</title>
        <authorList>
            <person name="Anantharaman K."/>
            <person name="Brown C.T."/>
            <person name="Hug L.A."/>
            <person name="Sharon I."/>
            <person name="Castelle C.J."/>
            <person name="Probst A.J."/>
            <person name="Thomas B.C."/>
            <person name="Singh A."/>
            <person name="Wilkins M.J."/>
            <person name="Karaoz U."/>
            <person name="Brodie E.L."/>
            <person name="Williams K.H."/>
            <person name="Hubbard S.S."/>
            <person name="Banfield J.F."/>
        </authorList>
    </citation>
    <scope>NUCLEOTIDE SEQUENCE [LARGE SCALE GENOMIC DNA]</scope>
</reference>
<sequence length="357" mass="39049">MKTLVLLTCLVVSIASAGETVSVGGIEPPSEYNAHWQIIPGGGVGCVRDGMSVYGSNDRASLVYRHISHPINLCGYDGVYLNVQHSMTTADDGDRCELYLNGILFHTFEDTDGSTTWTAMLDEYYGETDLQIGFRWVSDETGVDEGFRMTQFTICGADWGEGTYTNIFTWGSSEVTGHQTCDASAMSEPWMACMSFEYGTDLDTQGWWALDNVELLADGVSVLPLQGGGYGVEDFSSGGWYQDRHGLSGEWEIGTDHATGDMSGANWQCDSAARPGWRYEAETFTPWVAVYHKETVALEFDTWWSPVGTGESASLGCYTTGGHIIYMTTFGDLDDWRTSDHGSDVAETSWGAIKAGF</sequence>
<gene>
    <name evidence="2" type="ORF">A2Y64_07405</name>
</gene>
<dbReference type="EMBL" id="MFAF01000072">
    <property type="protein sequence ID" value="OGD75431.1"/>
    <property type="molecule type" value="Genomic_DNA"/>
</dbReference>
<dbReference type="Proteomes" id="UP000177187">
    <property type="component" value="Unassembled WGS sequence"/>
</dbReference>
<name>A0A1F5F711_9BACT</name>
<feature type="signal peptide" evidence="1">
    <location>
        <begin position="1"/>
        <end position="17"/>
    </location>
</feature>
<keyword evidence="1" id="KW-0732">Signal</keyword>
<organism evidence="2 3">
    <name type="scientific">Candidatus Coatesbacteria bacterium RBG_13_66_14</name>
    <dbReference type="NCBI Taxonomy" id="1817816"/>
    <lineage>
        <taxon>Bacteria</taxon>
        <taxon>Candidatus Coatesiibacteriota</taxon>
    </lineage>
</organism>
<evidence type="ECO:0000256" key="1">
    <source>
        <dbReference type="SAM" id="SignalP"/>
    </source>
</evidence>
<accession>A0A1F5F711</accession>
<evidence type="ECO:0000313" key="2">
    <source>
        <dbReference type="EMBL" id="OGD75431.1"/>
    </source>
</evidence>
<dbReference type="AlphaFoldDB" id="A0A1F5F711"/>
<proteinExistence type="predicted"/>
<evidence type="ECO:0000313" key="3">
    <source>
        <dbReference type="Proteomes" id="UP000177187"/>
    </source>
</evidence>
<comment type="caution">
    <text evidence="2">The sequence shown here is derived from an EMBL/GenBank/DDBJ whole genome shotgun (WGS) entry which is preliminary data.</text>
</comment>
<dbReference type="STRING" id="1817816.A2Y64_07405"/>